<organism evidence="1 2">
    <name type="scientific">Candidatus Sulfuritelmatomonas gaucii</name>
    <dbReference type="NCBI Taxonomy" id="2043161"/>
    <lineage>
        <taxon>Bacteria</taxon>
        <taxon>Pseudomonadati</taxon>
        <taxon>Acidobacteriota</taxon>
        <taxon>Terriglobia</taxon>
        <taxon>Terriglobales</taxon>
        <taxon>Acidobacteriaceae</taxon>
        <taxon>Candidatus Sulfuritelmatomonas</taxon>
    </lineage>
</organism>
<proteinExistence type="predicted"/>
<evidence type="ECO:0000313" key="1">
    <source>
        <dbReference type="EMBL" id="SPE17799.1"/>
    </source>
</evidence>
<evidence type="ECO:0008006" key="3">
    <source>
        <dbReference type="Google" id="ProtNLM"/>
    </source>
</evidence>
<dbReference type="OrthoDB" id="9810361at2"/>
<gene>
    <name evidence="1" type="ORF">SBA5_110159</name>
</gene>
<dbReference type="InterPro" id="IPR005358">
    <property type="entry name" value="Puta_zinc/iron-chelating_dom"/>
</dbReference>
<accession>A0A2N9L3J3</accession>
<dbReference type="EMBL" id="OKRB01000013">
    <property type="protein sequence ID" value="SPE17799.1"/>
    <property type="molecule type" value="Genomic_DNA"/>
</dbReference>
<sequence length="200" mass="21451">MALPARDSELVQIVDAALADAARRAGPFLACRIGCMQCCHGAFAINALDAERLRTGMAELRATDPALATGIERRARAWLAEHGPHFPGDLQTGVLGTSDFERARFDDFANDAPCPALDPATGRCDVYTWRPMTCRVFGPPVRAVDDSGAEGIGHCELCFIGAPPEQVAACEMPVPHDLESELLDQMRSSGESVVAFALLR</sequence>
<protein>
    <recommendedName>
        <fullName evidence="3">Zinc/iron-chelating domain-containing protein</fullName>
    </recommendedName>
</protein>
<dbReference type="Proteomes" id="UP000239735">
    <property type="component" value="Unassembled WGS sequence"/>
</dbReference>
<dbReference type="Pfam" id="PF03692">
    <property type="entry name" value="CxxCxxCC"/>
    <property type="match status" value="1"/>
</dbReference>
<reference evidence="2" key="1">
    <citation type="submission" date="2018-02" db="EMBL/GenBank/DDBJ databases">
        <authorList>
            <person name="Hausmann B."/>
        </authorList>
    </citation>
    <scope>NUCLEOTIDE SEQUENCE [LARGE SCALE GENOMIC DNA]</scope>
    <source>
        <strain evidence="2">Peat soil MAG SbA5</strain>
    </source>
</reference>
<dbReference type="AlphaFoldDB" id="A0A2N9L3J3"/>
<name>A0A2N9L3J3_9BACT</name>
<evidence type="ECO:0000313" key="2">
    <source>
        <dbReference type="Proteomes" id="UP000239735"/>
    </source>
</evidence>